<dbReference type="GO" id="GO:0005829">
    <property type="term" value="C:cytosol"/>
    <property type="evidence" value="ECO:0007669"/>
    <property type="project" value="TreeGrafter"/>
</dbReference>
<evidence type="ECO:0000313" key="7">
    <source>
        <dbReference type="Proteomes" id="UP000460298"/>
    </source>
</evidence>
<keyword evidence="3 4" id="KW-0664">Pyridoxine biosynthesis</keyword>
<feature type="binding site" evidence="4">
    <location>
        <position position="7"/>
    </location>
    <ligand>
        <name>3-amino-2-oxopropyl phosphate</name>
        <dbReference type="ChEBI" id="CHEBI:57279"/>
    </ligand>
</feature>
<comment type="caution">
    <text evidence="6">The sequence shown here is derived from an EMBL/GenBank/DDBJ whole genome shotgun (WGS) entry which is preliminary data.</text>
</comment>
<dbReference type="GO" id="GO:0033856">
    <property type="term" value="F:pyridoxine 5'-phosphate synthase activity"/>
    <property type="evidence" value="ECO:0007669"/>
    <property type="project" value="UniProtKB-UniRule"/>
</dbReference>
<dbReference type="UniPathway" id="UPA00244">
    <property type="reaction ID" value="UER00313"/>
</dbReference>
<feature type="binding site" evidence="4">
    <location>
        <begin position="213"/>
        <end position="214"/>
    </location>
    <ligand>
        <name>3-amino-2-oxopropyl phosphate</name>
        <dbReference type="ChEBI" id="CHEBI:57279"/>
    </ligand>
</feature>
<evidence type="ECO:0000256" key="5">
    <source>
        <dbReference type="NCBIfam" id="TIGR00559"/>
    </source>
</evidence>
<dbReference type="AlphaFoldDB" id="A0A833GZ20"/>
<dbReference type="NCBIfam" id="NF003625">
    <property type="entry name" value="PRK05265.1-3"/>
    <property type="match status" value="1"/>
</dbReference>
<dbReference type="InterPro" id="IPR013785">
    <property type="entry name" value="Aldolase_TIM"/>
</dbReference>
<evidence type="ECO:0000256" key="2">
    <source>
        <dbReference type="ARBA" id="ARBA00022679"/>
    </source>
</evidence>
<dbReference type="Pfam" id="PF03740">
    <property type="entry name" value="PdxJ"/>
    <property type="match status" value="1"/>
</dbReference>
<dbReference type="GO" id="GO:0008615">
    <property type="term" value="P:pyridoxine biosynthetic process"/>
    <property type="evidence" value="ECO:0007669"/>
    <property type="project" value="UniProtKB-UniRule"/>
</dbReference>
<comment type="function">
    <text evidence="4">Catalyzes the complicated ring closure reaction between the two acyclic compounds 1-deoxy-D-xylulose-5-phosphate (DXP) and 3-amino-2-oxopropyl phosphate (1-amino-acetone-3-phosphate or AAP) to form pyridoxine 5'-phosphate (PNP) and inorganic phosphate.</text>
</comment>
<comment type="pathway">
    <text evidence="4">Cofactor biosynthesis; pyridoxine 5'-phosphate biosynthesis; pyridoxine 5'-phosphate from D-erythrose 4-phosphate: step 5/5.</text>
</comment>
<dbReference type="CDD" id="cd00003">
    <property type="entry name" value="PNPsynthase"/>
    <property type="match status" value="1"/>
</dbReference>
<dbReference type="Gene3D" id="3.20.20.70">
    <property type="entry name" value="Aldolase class I"/>
    <property type="match status" value="1"/>
</dbReference>
<feature type="binding site" evidence="4">
    <location>
        <position position="100"/>
    </location>
    <ligand>
        <name>1-deoxy-D-xylulose 5-phosphate</name>
        <dbReference type="ChEBI" id="CHEBI:57792"/>
    </ligand>
</feature>
<feature type="active site" description="Proton donor" evidence="4">
    <location>
        <position position="191"/>
    </location>
</feature>
<dbReference type="NCBIfam" id="NF003627">
    <property type="entry name" value="PRK05265.1-5"/>
    <property type="match status" value="1"/>
</dbReference>
<dbReference type="Proteomes" id="UP000460298">
    <property type="component" value="Unassembled WGS sequence"/>
</dbReference>
<name>A0A833GZ20_9LEPT</name>
<accession>A0A833GZ20</accession>
<comment type="catalytic activity">
    <reaction evidence="4">
        <text>3-amino-2-oxopropyl phosphate + 1-deoxy-D-xylulose 5-phosphate = pyridoxine 5'-phosphate + phosphate + 2 H2O + H(+)</text>
        <dbReference type="Rhea" id="RHEA:15265"/>
        <dbReference type="ChEBI" id="CHEBI:15377"/>
        <dbReference type="ChEBI" id="CHEBI:15378"/>
        <dbReference type="ChEBI" id="CHEBI:43474"/>
        <dbReference type="ChEBI" id="CHEBI:57279"/>
        <dbReference type="ChEBI" id="CHEBI:57792"/>
        <dbReference type="ChEBI" id="CHEBI:58589"/>
        <dbReference type="EC" id="2.6.99.2"/>
    </reaction>
</comment>
<feature type="binding site" evidence="4">
    <location>
        <begin position="9"/>
        <end position="10"/>
    </location>
    <ligand>
        <name>1-deoxy-D-xylulose 5-phosphate</name>
        <dbReference type="ChEBI" id="CHEBI:57792"/>
    </ligand>
</feature>
<feature type="site" description="Transition state stabilizer" evidence="4">
    <location>
        <position position="151"/>
    </location>
</feature>
<dbReference type="SUPFAM" id="SSF63892">
    <property type="entry name" value="Pyridoxine 5'-phosphate synthase"/>
    <property type="match status" value="1"/>
</dbReference>
<dbReference type="PANTHER" id="PTHR30456">
    <property type="entry name" value="PYRIDOXINE 5'-PHOSPHATE SYNTHASE"/>
    <property type="match status" value="1"/>
</dbReference>
<evidence type="ECO:0000256" key="1">
    <source>
        <dbReference type="ARBA" id="ARBA00022490"/>
    </source>
</evidence>
<gene>
    <name evidence="4" type="primary">pdxJ</name>
    <name evidence="6" type="ORF">F9K24_16775</name>
</gene>
<dbReference type="InterPro" id="IPR036130">
    <property type="entry name" value="Pyridoxine-5'_phos_synth"/>
</dbReference>
<reference evidence="6 7" key="1">
    <citation type="submission" date="2019-10" db="EMBL/GenBank/DDBJ databases">
        <title>Extracellular Electron Transfer in a Candidatus Methanoperedens spp. Enrichment Culture.</title>
        <authorList>
            <person name="Berger S."/>
            <person name="Rangel Shaw D."/>
            <person name="Berben T."/>
            <person name="In 'T Zandt M."/>
            <person name="Frank J."/>
            <person name="Reimann J."/>
            <person name="Jetten M.S.M."/>
            <person name="Welte C.U."/>
        </authorList>
    </citation>
    <scope>NUCLEOTIDE SEQUENCE [LARGE SCALE GENOMIC DNA]</scope>
    <source>
        <strain evidence="6">SB12</strain>
    </source>
</reference>
<dbReference type="EC" id="2.6.99.2" evidence="4 5"/>
<evidence type="ECO:0000313" key="6">
    <source>
        <dbReference type="EMBL" id="KAB2930508.1"/>
    </source>
</evidence>
<comment type="similarity">
    <text evidence="4">Belongs to the PNP synthase family.</text>
</comment>
<feature type="active site" description="Proton acceptor" evidence="4">
    <location>
        <position position="43"/>
    </location>
</feature>
<feature type="binding site" evidence="4">
    <location>
        <position position="18"/>
    </location>
    <ligand>
        <name>3-amino-2-oxopropyl phosphate</name>
        <dbReference type="ChEBI" id="CHEBI:57279"/>
    </ligand>
</feature>
<dbReference type="HAMAP" id="MF_00279">
    <property type="entry name" value="PdxJ"/>
    <property type="match status" value="1"/>
</dbReference>
<comment type="subcellular location">
    <subcellularLocation>
        <location evidence="4">Cytoplasm</location>
    </subcellularLocation>
</comment>
<dbReference type="InterPro" id="IPR004569">
    <property type="entry name" value="PyrdxlP_synth_PdxJ"/>
</dbReference>
<evidence type="ECO:0000256" key="4">
    <source>
        <dbReference type="HAMAP-Rule" id="MF_00279"/>
    </source>
</evidence>
<dbReference type="PANTHER" id="PTHR30456:SF0">
    <property type="entry name" value="PYRIDOXINE 5'-PHOSPHATE SYNTHASE"/>
    <property type="match status" value="1"/>
</dbReference>
<evidence type="ECO:0000256" key="3">
    <source>
        <dbReference type="ARBA" id="ARBA00023096"/>
    </source>
</evidence>
<protein>
    <recommendedName>
        <fullName evidence="4 5">Pyridoxine 5'-phosphate synthase</fullName>
        <shortName evidence="4">PNP synthase</shortName>
        <ecNumber evidence="4 5">2.6.99.2</ecNumber>
    </recommendedName>
</protein>
<feature type="active site" description="Proton acceptor" evidence="4">
    <location>
        <position position="70"/>
    </location>
</feature>
<dbReference type="EMBL" id="WBUI01000020">
    <property type="protein sequence ID" value="KAB2930508.1"/>
    <property type="molecule type" value="Genomic_DNA"/>
</dbReference>
<comment type="subunit">
    <text evidence="4">Homooctamer; tetramer of dimers.</text>
</comment>
<proteinExistence type="inferred from homology"/>
<sequence>MRALSVNLDHIATLRQARGTAYPSLTTAAGICEIAGADGITLHLREDRRHIQDRDLELISEVSLLPVTLEMAPTEEMLRIALKQRPRTVTLVPEHRLEITTEGGIDAIRSASTLKPVVDALKSEGIRACLFLEPERDQIEQARALGADSVELHTGRYAELFDERRHGEELNRIELAVTYGVSLGLQMNAGHGLHYQNIRPLAAIKGLQEFSIGHAIVSRSVFVGLERAIREMGDLIRAQASD</sequence>
<organism evidence="6 7">
    <name type="scientific">Leptonema illini</name>
    <dbReference type="NCBI Taxonomy" id="183"/>
    <lineage>
        <taxon>Bacteria</taxon>
        <taxon>Pseudomonadati</taxon>
        <taxon>Spirochaetota</taxon>
        <taxon>Spirochaetia</taxon>
        <taxon>Leptospirales</taxon>
        <taxon>Leptospiraceae</taxon>
        <taxon>Leptonema</taxon>
    </lineage>
</organism>
<feature type="binding site" evidence="4">
    <location>
        <position position="50"/>
    </location>
    <ligand>
        <name>1-deoxy-D-xylulose 5-phosphate</name>
        <dbReference type="ChEBI" id="CHEBI:57792"/>
    </ligand>
</feature>
<keyword evidence="1 4" id="KW-0963">Cytoplasm</keyword>
<keyword evidence="2 4" id="KW-0808">Transferase</keyword>
<feature type="binding site" evidence="4">
    <location>
        <position position="45"/>
    </location>
    <ligand>
        <name>1-deoxy-D-xylulose 5-phosphate</name>
        <dbReference type="ChEBI" id="CHEBI:57792"/>
    </ligand>
</feature>
<feature type="binding site" evidence="4">
    <location>
        <position position="192"/>
    </location>
    <ligand>
        <name>3-amino-2-oxopropyl phosphate</name>
        <dbReference type="ChEBI" id="CHEBI:57279"/>
    </ligand>
</feature>
<dbReference type="NCBIfam" id="TIGR00559">
    <property type="entry name" value="pdxJ"/>
    <property type="match status" value="1"/>
</dbReference>